<dbReference type="InterPro" id="IPR036397">
    <property type="entry name" value="RNaseH_sf"/>
</dbReference>
<evidence type="ECO:0000259" key="1">
    <source>
        <dbReference type="Pfam" id="PF25597"/>
    </source>
</evidence>
<dbReference type="STRING" id="103372.F4WQZ5"/>
<dbReference type="GO" id="GO:0003676">
    <property type="term" value="F:nucleic acid binding"/>
    <property type="evidence" value="ECO:0007669"/>
    <property type="project" value="InterPro"/>
</dbReference>
<evidence type="ECO:0000313" key="2">
    <source>
        <dbReference type="EMBL" id="EGI63378.1"/>
    </source>
</evidence>
<keyword evidence="3" id="KW-1185">Reference proteome</keyword>
<gene>
    <name evidence="2" type="ORF">G5I_08241</name>
</gene>
<dbReference type="SUPFAM" id="SSF53098">
    <property type="entry name" value="Ribonuclease H-like"/>
    <property type="match status" value="1"/>
</dbReference>
<dbReference type="PANTHER" id="PTHR42648:SF19">
    <property type="entry name" value="RNA-DIRECTED DNA POLYMERASE"/>
    <property type="match status" value="1"/>
</dbReference>
<dbReference type="PANTHER" id="PTHR42648">
    <property type="entry name" value="TRANSPOSASE, PUTATIVE-RELATED"/>
    <property type="match status" value="1"/>
</dbReference>
<reference evidence="2" key="1">
    <citation type="submission" date="2011-02" db="EMBL/GenBank/DDBJ databases">
        <title>The genome of the leaf-cutting ant Acromyrmex echinatior suggests key adaptations to social evolution and fungus farming.</title>
        <authorList>
            <person name="Nygaard S."/>
            <person name="Zhang G."/>
        </authorList>
    </citation>
    <scope>NUCLEOTIDE SEQUENCE</scope>
</reference>
<feature type="non-terminal residue" evidence="2">
    <location>
        <position position="96"/>
    </location>
</feature>
<dbReference type="eggNOG" id="KOG0017">
    <property type="taxonomic scope" value="Eukaryota"/>
</dbReference>
<proteinExistence type="predicted"/>
<evidence type="ECO:0000313" key="3">
    <source>
        <dbReference type="Proteomes" id="UP000007755"/>
    </source>
</evidence>
<feature type="domain" description="Retroviral polymerase SH3-like" evidence="1">
    <location>
        <begin position="59"/>
        <end position="95"/>
    </location>
</feature>
<name>F4WQZ5_ACREC</name>
<dbReference type="Proteomes" id="UP000007755">
    <property type="component" value="Unassembled WGS sequence"/>
</dbReference>
<organism evidence="3">
    <name type="scientific">Acromyrmex echinatior</name>
    <name type="common">Panamanian leafcutter ant</name>
    <name type="synonym">Acromyrmex octospinosus echinatior</name>
    <dbReference type="NCBI Taxonomy" id="103372"/>
    <lineage>
        <taxon>Eukaryota</taxon>
        <taxon>Metazoa</taxon>
        <taxon>Ecdysozoa</taxon>
        <taxon>Arthropoda</taxon>
        <taxon>Hexapoda</taxon>
        <taxon>Insecta</taxon>
        <taxon>Pterygota</taxon>
        <taxon>Neoptera</taxon>
        <taxon>Endopterygota</taxon>
        <taxon>Hymenoptera</taxon>
        <taxon>Apocrita</taxon>
        <taxon>Aculeata</taxon>
        <taxon>Formicoidea</taxon>
        <taxon>Formicidae</taxon>
        <taxon>Myrmicinae</taxon>
        <taxon>Acromyrmex</taxon>
    </lineage>
</organism>
<dbReference type="AlphaFoldDB" id="F4WQZ5"/>
<dbReference type="InterPro" id="IPR057670">
    <property type="entry name" value="SH3_retrovirus"/>
</dbReference>
<dbReference type="Pfam" id="PF25597">
    <property type="entry name" value="SH3_retrovirus"/>
    <property type="match status" value="1"/>
</dbReference>
<dbReference type="InterPro" id="IPR012337">
    <property type="entry name" value="RNaseH-like_sf"/>
</dbReference>
<sequence>MARCLLTESGLATSFWGEAIATANYLRNRCPTRSLKGRTPYEKWRGRIPNVSHLKDFGCEVYVLDRTPGKGKLEPRSTKGVFIGYSDTSRVYKVWL</sequence>
<dbReference type="InterPro" id="IPR039537">
    <property type="entry name" value="Retrotran_Ty1/copia-like"/>
</dbReference>
<dbReference type="Gene3D" id="3.30.420.10">
    <property type="entry name" value="Ribonuclease H-like superfamily/Ribonuclease H"/>
    <property type="match status" value="1"/>
</dbReference>
<dbReference type="EMBL" id="GL888277">
    <property type="protein sequence ID" value="EGI63378.1"/>
    <property type="molecule type" value="Genomic_DNA"/>
</dbReference>
<dbReference type="InParanoid" id="F4WQZ5"/>
<protein>
    <submittedName>
        <fullName evidence="2">Copia protein</fullName>
    </submittedName>
</protein>
<accession>F4WQZ5</accession>